<dbReference type="EMBL" id="CP040639">
    <property type="protein sequence ID" value="QCW05251.1"/>
    <property type="molecule type" value="Genomic_DNA"/>
</dbReference>
<geneLocation type="plasmid" evidence="2">
    <name>pnpa70</name>
</geneLocation>
<evidence type="ECO:0000313" key="1">
    <source>
        <dbReference type="EMBL" id="QCW05251.1"/>
    </source>
</evidence>
<dbReference type="Proteomes" id="UP000307562">
    <property type="component" value="Plasmid pNPA70"/>
</dbReference>
<sequence length="124" mass="14267">MNDETTVNVNLTQTEMDYTSLTIFDRETEEELDHRIIPTEMTVPVVGDIISLADLEMSGSFEDLGGDAEVTSVSDRYEVVHRRLDYSFHEYDFDDKDLEEGVALTANIWVVEKPLDEDDDWDIE</sequence>
<accession>A0A4P9TJR9</accession>
<keyword evidence="2" id="KW-1185">Reference proteome</keyword>
<organism evidence="1 2">
    <name type="scientific">Natrinema pallidum</name>
    <dbReference type="NCBI Taxonomy" id="69527"/>
    <lineage>
        <taxon>Archaea</taxon>
        <taxon>Methanobacteriati</taxon>
        <taxon>Methanobacteriota</taxon>
        <taxon>Stenosarchaea group</taxon>
        <taxon>Halobacteria</taxon>
        <taxon>Halobacteriales</taxon>
        <taxon>Natrialbaceae</taxon>
        <taxon>Natrinema</taxon>
    </lineage>
</organism>
<dbReference type="RefSeq" id="WP_138655708.1">
    <property type="nucleotide sequence ID" value="NZ_CP040639.1"/>
</dbReference>
<dbReference type="GeneID" id="96158140"/>
<keyword evidence="1" id="KW-0614">Plasmid</keyword>
<evidence type="ECO:0000313" key="2">
    <source>
        <dbReference type="Proteomes" id="UP000307562"/>
    </source>
</evidence>
<gene>
    <name evidence="1" type="ORF">FGF80_18555</name>
</gene>
<proteinExistence type="predicted"/>
<dbReference type="AlphaFoldDB" id="A0A4P9TJR9"/>
<reference evidence="2" key="1">
    <citation type="submission" date="2019-05" db="EMBL/GenBank/DDBJ databases">
        <title>Complete Genome Sequence and Methylation Pattern of the Halophilic Archaeon Natrinema pallidum BOL6-1.</title>
        <authorList>
            <person name="DasSarma P."/>
            <person name="DasSarma B.P."/>
            <person name="DasSarma S.L."/>
            <person name="Martinez F.L."/>
            <person name="Guzman D."/>
            <person name="Roberts R.J."/>
            <person name="DasSarma S."/>
        </authorList>
    </citation>
    <scope>NUCLEOTIDE SEQUENCE [LARGE SCALE GENOMIC DNA]</scope>
    <source>
        <strain evidence="2">BOL6-1</strain>
        <plasmid evidence="2">pnpa70</plasmid>
    </source>
</reference>
<protein>
    <submittedName>
        <fullName evidence="1">Uncharacterized protein</fullName>
    </submittedName>
</protein>
<name>A0A4P9TJR9_9EURY</name>
<dbReference type="KEGG" id="npl:FGF80_18555"/>